<comment type="subcellular location">
    <subcellularLocation>
        <location evidence="1">Membrane</location>
        <topology evidence="1">Multi-pass membrane protein</topology>
    </subcellularLocation>
</comment>
<feature type="domain" description="Amino acid permease/ SLC12A" evidence="8">
    <location>
        <begin position="102"/>
        <end position="564"/>
    </location>
</feature>
<accession>A0AAJ0G1A5</accession>
<feature type="region of interest" description="Disordered" evidence="6">
    <location>
        <begin position="1"/>
        <end position="82"/>
    </location>
</feature>
<dbReference type="Pfam" id="PF00324">
    <property type="entry name" value="AA_permease"/>
    <property type="match status" value="1"/>
</dbReference>
<evidence type="ECO:0000259" key="8">
    <source>
        <dbReference type="Pfam" id="PF00324"/>
    </source>
</evidence>
<dbReference type="Proteomes" id="UP001251528">
    <property type="component" value="Unassembled WGS sequence"/>
</dbReference>
<evidence type="ECO:0000256" key="5">
    <source>
        <dbReference type="ARBA" id="ARBA00023136"/>
    </source>
</evidence>
<evidence type="ECO:0000256" key="4">
    <source>
        <dbReference type="ARBA" id="ARBA00022989"/>
    </source>
</evidence>
<feature type="transmembrane region" description="Helical" evidence="7">
    <location>
        <begin position="430"/>
        <end position="450"/>
    </location>
</feature>
<reference evidence="9" key="1">
    <citation type="submission" date="2023-06" db="EMBL/GenBank/DDBJ databases">
        <title>Conoideocrella luteorostrata (Hypocreales: Clavicipitaceae), a potential biocontrol fungus for elongate hemlock scale in United States Christmas tree production areas.</title>
        <authorList>
            <person name="Barrett H."/>
            <person name="Lovett B."/>
            <person name="Macias A.M."/>
            <person name="Stajich J.E."/>
            <person name="Kasson M.T."/>
        </authorList>
    </citation>
    <scope>NUCLEOTIDE SEQUENCE</scope>
    <source>
        <strain evidence="9">ARSEF 14590</strain>
    </source>
</reference>
<feature type="transmembrane region" description="Helical" evidence="7">
    <location>
        <begin position="456"/>
        <end position="477"/>
    </location>
</feature>
<feature type="transmembrane region" description="Helical" evidence="7">
    <location>
        <begin position="244"/>
        <end position="272"/>
    </location>
</feature>
<feature type="transmembrane region" description="Helical" evidence="7">
    <location>
        <begin position="103"/>
        <end position="127"/>
    </location>
</feature>
<keyword evidence="4 7" id="KW-1133">Transmembrane helix</keyword>
<feature type="transmembrane region" description="Helical" evidence="7">
    <location>
        <begin position="292"/>
        <end position="312"/>
    </location>
</feature>
<feature type="transmembrane region" description="Helical" evidence="7">
    <location>
        <begin position="211"/>
        <end position="232"/>
    </location>
</feature>
<feature type="transmembrane region" description="Helical" evidence="7">
    <location>
        <begin position="539"/>
        <end position="555"/>
    </location>
</feature>
<evidence type="ECO:0000256" key="2">
    <source>
        <dbReference type="ARBA" id="ARBA00022448"/>
    </source>
</evidence>
<feature type="transmembrane region" description="Helical" evidence="7">
    <location>
        <begin position="169"/>
        <end position="191"/>
    </location>
</feature>
<dbReference type="PANTHER" id="PTHR43341">
    <property type="entry name" value="AMINO ACID PERMEASE"/>
    <property type="match status" value="1"/>
</dbReference>
<evidence type="ECO:0000256" key="1">
    <source>
        <dbReference type="ARBA" id="ARBA00004141"/>
    </source>
</evidence>
<feature type="transmembrane region" description="Helical" evidence="7">
    <location>
        <begin position="498"/>
        <end position="519"/>
    </location>
</feature>
<keyword evidence="2" id="KW-0813">Transport</keyword>
<comment type="caution">
    <text evidence="9">The sequence shown here is derived from an EMBL/GenBank/DDBJ whole genome shotgun (WGS) entry which is preliminary data.</text>
</comment>
<protein>
    <recommendedName>
        <fullName evidence="8">Amino acid permease/ SLC12A domain-containing protein</fullName>
    </recommendedName>
</protein>
<dbReference type="PIRSF" id="PIRSF006060">
    <property type="entry name" value="AA_transporter"/>
    <property type="match status" value="1"/>
</dbReference>
<evidence type="ECO:0000256" key="6">
    <source>
        <dbReference type="SAM" id="MobiDB-lite"/>
    </source>
</evidence>
<dbReference type="AlphaFoldDB" id="A0AAJ0G1A5"/>
<feature type="compositionally biased region" description="Polar residues" evidence="6">
    <location>
        <begin position="35"/>
        <end position="47"/>
    </location>
</feature>
<gene>
    <name evidence="9" type="ORF">QQS21_002337</name>
</gene>
<feature type="transmembrane region" description="Helical" evidence="7">
    <location>
        <begin position="332"/>
        <end position="351"/>
    </location>
</feature>
<name>A0AAJ0G1A5_9HYPO</name>
<dbReference type="FunFam" id="1.20.1740.10:FF:000001">
    <property type="entry name" value="Amino acid permease"/>
    <property type="match status" value="1"/>
</dbReference>
<dbReference type="InterPro" id="IPR004841">
    <property type="entry name" value="AA-permease/SLC12A_dom"/>
</dbReference>
<dbReference type="EMBL" id="JASWJB010000027">
    <property type="protein sequence ID" value="KAK2609110.1"/>
    <property type="molecule type" value="Genomic_DNA"/>
</dbReference>
<dbReference type="PANTHER" id="PTHR43341:SF18">
    <property type="entry name" value="AMINO ACID PERMEASE_ SLC12A DOMAIN-CONTAINING PROTEIN"/>
    <property type="match status" value="1"/>
</dbReference>
<keyword evidence="10" id="KW-1185">Reference proteome</keyword>
<feature type="transmembrane region" description="Helical" evidence="7">
    <location>
        <begin position="133"/>
        <end position="157"/>
    </location>
</feature>
<organism evidence="9 10">
    <name type="scientific">Conoideocrella luteorostrata</name>
    <dbReference type="NCBI Taxonomy" id="1105319"/>
    <lineage>
        <taxon>Eukaryota</taxon>
        <taxon>Fungi</taxon>
        <taxon>Dikarya</taxon>
        <taxon>Ascomycota</taxon>
        <taxon>Pezizomycotina</taxon>
        <taxon>Sordariomycetes</taxon>
        <taxon>Hypocreomycetidae</taxon>
        <taxon>Hypocreales</taxon>
        <taxon>Clavicipitaceae</taxon>
        <taxon>Conoideocrella</taxon>
    </lineage>
</organism>
<keyword evidence="5 7" id="KW-0472">Membrane</keyword>
<sequence>MFKGLLARARRREDTGGSMPPGFVPAGNDGDNIKTPGNSTTAPSGLTSADPVFDSDVERSGHQDGITRTTSGPPFTYEDDPDADLITANEGRDLKRGLAERHLSMLGIAGAIGTGLFLGLGSAVARAGPAGALLGYATIGLVVCSVQFALGEVAALLPVTGSFVRHAEFLVDPAWGFAIGWNLVYGNILSIPSEITAICVLFQLWTDVNSSVWIVTFIILTFIIGISFVQIFGEVEFFFAVLKILLVVFLVILGLVIDLGGIPGTPAVYFNYWKDPGPFVEYIAKGNWGKFLGYWSVMTGAVFSFAGVESIAMAGAETRNPRKAIPAACKNVFIRIILFYMLAIIIVGMLVRSDDERLQGDGLTTAESPFVIAAKAAGLPAIPSIVNAIVITSAWSSSNQSLLAGTRVLYGLALKRQAPKIFLRTTSWGVPYICVLVFTAFSFLSFLSLSNDAFTVFLWLVNLTAAGVLVSWISILLNHIRLRLAMKKQTIPITRLPWWNSWTLYSSYFALVMCILIILTSGFTVFTKGRWSPNTFVSAYLYSDIPLVATAYLLWKFVKKTKIVTLADIPLHRAFERAEQTYESLES</sequence>
<evidence type="ECO:0000313" key="9">
    <source>
        <dbReference type="EMBL" id="KAK2609110.1"/>
    </source>
</evidence>
<evidence type="ECO:0000313" key="10">
    <source>
        <dbReference type="Proteomes" id="UP001251528"/>
    </source>
</evidence>
<dbReference type="GO" id="GO:0015171">
    <property type="term" value="F:amino acid transmembrane transporter activity"/>
    <property type="evidence" value="ECO:0007669"/>
    <property type="project" value="TreeGrafter"/>
</dbReference>
<proteinExistence type="predicted"/>
<feature type="transmembrane region" description="Helical" evidence="7">
    <location>
        <begin position="371"/>
        <end position="395"/>
    </location>
</feature>
<dbReference type="InterPro" id="IPR050524">
    <property type="entry name" value="APC_YAT"/>
</dbReference>
<keyword evidence="3 7" id="KW-0812">Transmembrane</keyword>
<evidence type="ECO:0000256" key="7">
    <source>
        <dbReference type="SAM" id="Phobius"/>
    </source>
</evidence>
<evidence type="ECO:0000256" key="3">
    <source>
        <dbReference type="ARBA" id="ARBA00022692"/>
    </source>
</evidence>
<dbReference type="Gene3D" id="1.20.1740.10">
    <property type="entry name" value="Amino acid/polyamine transporter I"/>
    <property type="match status" value="1"/>
</dbReference>
<dbReference type="GO" id="GO:0016020">
    <property type="term" value="C:membrane"/>
    <property type="evidence" value="ECO:0007669"/>
    <property type="project" value="UniProtKB-SubCell"/>
</dbReference>